<accession>A0ABU8DGK8</accession>
<evidence type="ECO:0000313" key="2">
    <source>
        <dbReference type="Proteomes" id="UP001306592"/>
    </source>
</evidence>
<proteinExistence type="predicted"/>
<gene>
    <name evidence="1" type="ORF">V8N49_13430</name>
</gene>
<name>A0ABU8DGK8_ERWAP</name>
<keyword evidence="2" id="KW-1185">Reference proteome</keyword>
<dbReference type="Proteomes" id="UP001306592">
    <property type="component" value="Unassembled WGS sequence"/>
</dbReference>
<organism evidence="1 2">
    <name type="scientific">Erwinia aphidicola</name>
    <dbReference type="NCBI Taxonomy" id="68334"/>
    <lineage>
        <taxon>Bacteria</taxon>
        <taxon>Pseudomonadati</taxon>
        <taxon>Pseudomonadota</taxon>
        <taxon>Gammaproteobacteria</taxon>
        <taxon>Enterobacterales</taxon>
        <taxon>Erwiniaceae</taxon>
        <taxon>Erwinia</taxon>
    </lineage>
</organism>
<dbReference type="NCBIfam" id="TIGR04424">
    <property type="entry name" value="metallo_McbB"/>
    <property type="match status" value="1"/>
</dbReference>
<sequence>MFIVMPYELITKDEKAIVYSYTSSININHEGMRKTLEELTKKQGWFQEEELKTLLEHNNIPLETSMEFLKANWLIKEKNPQSDDLWKQAAIITDNVDLFNGTTESWRTEGVDIYAIIDINHTLSPLPDDTLVWIHLENYRYDIIKKIYNNLKWIHNIAFIQSYYQKETFRIDGVYSPELGTPCHYCHTERWINREVKSFGQNAQSWGNLLNLLKENDMSLPAICIKSTERGFSRHLIKRRLQELIGNNLVNLHVDNLMSSICTDLITCVINREPVIHWYACDCFGN</sequence>
<comment type="caution">
    <text evidence="1">The sequence shown here is derived from an EMBL/GenBank/DDBJ whole genome shotgun (WGS) entry which is preliminary data.</text>
</comment>
<evidence type="ECO:0000313" key="1">
    <source>
        <dbReference type="EMBL" id="MEI2682652.1"/>
    </source>
</evidence>
<reference evidence="1 2" key="1">
    <citation type="submission" date="2024-02" db="EMBL/GenBank/DDBJ databases">
        <title>First report Erwinia aphidicola in onion in Chile.</title>
        <authorList>
            <person name="Valenzuela M."/>
            <person name="Pena M."/>
            <person name="Dutta B."/>
        </authorList>
    </citation>
    <scope>NUCLEOTIDE SEQUENCE [LARGE SCALE GENOMIC DNA]</scope>
    <source>
        <strain evidence="1 2">QCJ3A</strain>
    </source>
</reference>
<dbReference type="InterPro" id="IPR030956">
    <property type="entry name" value="McbB"/>
</dbReference>
<dbReference type="RefSeq" id="WP_336203253.1">
    <property type="nucleotide sequence ID" value="NZ_JBANEI010000008.1"/>
</dbReference>
<protein>
    <submittedName>
        <fullName evidence="1">McbB family protein</fullName>
    </submittedName>
</protein>
<dbReference type="EMBL" id="JBANEI010000008">
    <property type="protein sequence ID" value="MEI2682652.1"/>
    <property type="molecule type" value="Genomic_DNA"/>
</dbReference>